<accession>A0A9P4Q713</accession>
<reference evidence="2" key="1">
    <citation type="journal article" date="2020" name="Stud. Mycol.">
        <title>101 Dothideomycetes genomes: a test case for predicting lifestyles and emergence of pathogens.</title>
        <authorList>
            <person name="Haridas S."/>
            <person name="Albert R."/>
            <person name="Binder M."/>
            <person name="Bloem J."/>
            <person name="Labutti K."/>
            <person name="Salamov A."/>
            <person name="Andreopoulos B."/>
            <person name="Baker S."/>
            <person name="Barry K."/>
            <person name="Bills G."/>
            <person name="Bluhm B."/>
            <person name="Cannon C."/>
            <person name="Castanera R."/>
            <person name="Culley D."/>
            <person name="Daum C."/>
            <person name="Ezra D."/>
            <person name="Gonzalez J."/>
            <person name="Henrissat B."/>
            <person name="Kuo A."/>
            <person name="Liang C."/>
            <person name="Lipzen A."/>
            <person name="Lutzoni F."/>
            <person name="Magnuson J."/>
            <person name="Mondo S."/>
            <person name="Nolan M."/>
            <person name="Ohm R."/>
            <person name="Pangilinan J."/>
            <person name="Park H.-J."/>
            <person name="Ramirez L."/>
            <person name="Alfaro M."/>
            <person name="Sun H."/>
            <person name="Tritt A."/>
            <person name="Yoshinaga Y."/>
            <person name="Zwiers L.-H."/>
            <person name="Turgeon B."/>
            <person name="Goodwin S."/>
            <person name="Spatafora J."/>
            <person name="Crous P."/>
            <person name="Grigoriev I."/>
        </authorList>
    </citation>
    <scope>NUCLEOTIDE SEQUENCE</scope>
    <source>
        <strain evidence="2">CBS 116435</strain>
    </source>
</reference>
<dbReference type="Proteomes" id="UP000799441">
    <property type="component" value="Unassembled WGS sequence"/>
</dbReference>
<dbReference type="AlphaFoldDB" id="A0A9P4Q713"/>
<evidence type="ECO:0000313" key="2">
    <source>
        <dbReference type="EMBL" id="KAF2719516.1"/>
    </source>
</evidence>
<evidence type="ECO:0000313" key="3">
    <source>
        <dbReference type="Proteomes" id="UP000799441"/>
    </source>
</evidence>
<comment type="caution">
    <text evidence="2">The sequence shown here is derived from an EMBL/GenBank/DDBJ whole genome shotgun (WGS) entry which is preliminary data.</text>
</comment>
<name>A0A9P4Q713_9PEZI</name>
<organism evidence="2 3">
    <name type="scientific">Polychaeton citri CBS 116435</name>
    <dbReference type="NCBI Taxonomy" id="1314669"/>
    <lineage>
        <taxon>Eukaryota</taxon>
        <taxon>Fungi</taxon>
        <taxon>Dikarya</taxon>
        <taxon>Ascomycota</taxon>
        <taxon>Pezizomycotina</taxon>
        <taxon>Dothideomycetes</taxon>
        <taxon>Dothideomycetidae</taxon>
        <taxon>Capnodiales</taxon>
        <taxon>Capnodiaceae</taxon>
        <taxon>Polychaeton</taxon>
    </lineage>
</organism>
<dbReference type="EMBL" id="MU003810">
    <property type="protein sequence ID" value="KAF2719516.1"/>
    <property type="molecule type" value="Genomic_DNA"/>
</dbReference>
<protein>
    <submittedName>
        <fullName evidence="2">Uncharacterized protein</fullName>
    </submittedName>
</protein>
<dbReference type="OrthoDB" id="426882at2759"/>
<evidence type="ECO:0000256" key="1">
    <source>
        <dbReference type="SAM" id="MobiDB-lite"/>
    </source>
</evidence>
<sequence length="209" mass="24046">MTLYEQTRKLLFPHSTDSRTTRDKGDELRWLESELHSKALNYARKAAALNRDYRETYGLKILPPWVLQSTANASFLLLMDLQRNPTQVAPQSDDTPSSSRDGVRTPESTSATAFEECFRLLIGTGVHIMESRALARMIFHTAAHLRVQLPDAVMEMIRLVAETAWQRSDMHRIRSAYPNWVLKSADGQARNDHEMEDLLKRWEAMDDET</sequence>
<proteinExistence type="predicted"/>
<feature type="region of interest" description="Disordered" evidence="1">
    <location>
        <begin position="86"/>
        <end position="108"/>
    </location>
</feature>
<keyword evidence="3" id="KW-1185">Reference proteome</keyword>
<gene>
    <name evidence="2" type="ORF">K431DRAFT_286635</name>
</gene>